<dbReference type="CDD" id="cd20739">
    <property type="entry name" value="PoNe_DUF637"/>
    <property type="match status" value="1"/>
</dbReference>
<reference evidence="2 3" key="1">
    <citation type="submission" date="2021-01" db="EMBL/GenBank/DDBJ databases">
        <title>WGS of actinomycetes isolated from Thailand.</title>
        <authorList>
            <person name="Thawai C."/>
        </authorList>
    </citation>
    <scope>NUCLEOTIDE SEQUENCE [LARGE SCALE GENOMIC DNA]</scope>
    <source>
        <strain evidence="2 3">CA1R205</strain>
    </source>
</reference>
<accession>A0ABS1NP82</accession>
<dbReference type="Proteomes" id="UP000634229">
    <property type="component" value="Unassembled WGS sequence"/>
</dbReference>
<protein>
    <submittedName>
        <fullName evidence="2">Uncharacterized protein</fullName>
    </submittedName>
</protein>
<name>A0ABS1NP82_9ACTN</name>
<feature type="region of interest" description="Disordered" evidence="1">
    <location>
        <begin position="447"/>
        <end position="643"/>
    </location>
</feature>
<evidence type="ECO:0000256" key="1">
    <source>
        <dbReference type="SAM" id="MobiDB-lite"/>
    </source>
</evidence>
<feature type="compositionally biased region" description="Basic and acidic residues" evidence="1">
    <location>
        <begin position="539"/>
        <end position="575"/>
    </location>
</feature>
<dbReference type="EMBL" id="JAERRF010000034">
    <property type="protein sequence ID" value="MBL1101901.1"/>
    <property type="molecule type" value="Genomic_DNA"/>
</dbReference>
<organism evidence="2 3">
    <name type="scientific">Streptomyces coffeae</name>
    <dbReference type="NCBI Taxonomy" id="621382"/>
    <lineage>
        <taxon>Bacteria</taxon>
        <taxon>Bacillati</taxon>
        <taxon>Actinomycetota</taxon>
        <taxon>Actinomycetes</taxon>
        <taxon>Kitasatosporales</taxon>
        <taxon>Streptomycetaceae</taxon>
        <taxon>Streptomyces</taxon>
    </lineage>
</organism>
<proteinExistence type="predicted"/>
<sequence length="932" mass="100921">MAEQPVDPEAIPEFTGNLEQLELDVTALSTDALSVWTAGNQIDSTFKGLSAHYAAPEAEQLFATTAPVAAKADKLSGELESISKALSDYAAEARPLAEKLKRLKADAAAFKTQIAGDDDWNEDGDKTEENNARLAEVNAAFIAFRQAEQTCANKIFALFSDFRYVTDDGSHPKNAYALKEGAFDGSETPWGKPVEESLEWWELHRMGKRFLWDGFIIDGVGGFFKGLYTLFGGYGSEVAGKAWGQLGDALGGVSAYIMTPYNEILDWAFGEPEDNSDEERQKKALRDFGKGIIAYDQWGKNNYRAAGAASFNVLTFLNGVGAASNAPKIISVTGKAARAVDPATYIAKAGKYTTVKVREVMGSIRGVGNGSYVELVDGTRYRIPDRPEAVFDEVKFPPEKYVAALDDKGNPVYLSRENGALYNADGTVKTGDDLRHEWSADNRARLAAENSAVREPAGVGGRTNEAGVHPVEGAREREATTASQAPPNGGRRGPLAPPGGPGSGGFDDLGRATGDSSPTRSGDDGAGQGDTGVSAENESTPHGRHADEHPGSGDGTAERELTPAEQKRIQDEHVWKAGTGGHAETPTTGGGRDLPGSSAADNDPGSAGHPDPPGDGTVPPQRDPVPRPSFMREGDNPYGPRGSLTQEQIEEIQVYRANHEPGYFEDYYKGGDHFGDRKNLELTDESGFTPPQLTRLLDDGPLIRAKDTPAPPAPHYLDDDYIRMGADSVTNPSRLNILHEAAQDRHFAIQWDKLVENWKTEAGNTHNAHATLESGGLWGEAKGAYKEAHAQMGDLAEKFGEKAAEHHFIAEHYPDFDKQTLLGPKNGNDQFDQVWKHEDGRIVVIEAKSSTGTRLGPRTLPNGRRVSQGSREYFFDIIRMMKKRGEVGIVRDLEKALADGKLEYVVVKGERNAGAYTGLQYRRFDISKGTLP</sequence>
<gene>
    <name evidence="2" type="ORF">JK363_35770</name>
</gene>
<keyword evidence="3" id="KW-1185">Reference proteome</keyword>
<dbReference type="RefSeq" id="WP_201881842.1">
    <property type="nucleotide sequence ID" value="NZ_JAERRF010000034.1"/>
</dbReference>
<evidence type="ECO:0000313" key="2">
    <source>
        <dbReference type="EMBL" id="MBL1101901.1"/>
    </source>
</evidence>
<dbReference type="InterPro" id="IPR049762">
    <property type="entry name" value="PoNe_dom"/>
</dbReference>
<evidence type="ECO:0000313" key="3">
    <source>
        <dbReference type="Proteomes" id="UP000634229"/>
    </source>
</evidence>
<comment type="caution">
    <text evidence="2">The sequence shown here is derived from an EMBL/GenBank/DDBJ whole genome shotgun (WGS) entry which is preliminary data.</text>
</comment>